<dbReference type="Proteomes" id="UP001523550">
    <property type="component" value="Unassembled WGS sequence"/>
</dbReference>
<feature type="region of interest" description="Disordered" evidence="1">
    <location>
        <begin position="105"/>
        <end position="137"/>
    </location>
</feature>
<sequence length="137" mass="15473">MQLPLEVHFHNMDHSDALEERAREAATKLENACPQLQSCRVFIEAAHYRKGTGNMYEVRIDMRVPGQEVAVHLTQDEDATKNEDAHSLVTRTFKLAEKRLRAYLDKKMDKRKGRGDKPGKAEADAQAAQDAQDQAGL</sequence>
<accession>A0ABT1G6V8</accession>
<dbReference type="RefSeq" id="WP_253446252.1">
    <property type="nucleotide sequence ID" value="NZ_JALJYF010000001.1"/>
</dbReference>
<feature type="compositionally biased region" description="Low complexity" evidence="1">
    <location>
        <begin position="124"/>
        <end position="137"/>
    </location>
</feature>
<evidence type="ECO:0000313" key="3">
    <source>
        <dbReference type="Proteomes" id="UP001523550"/>
    </source>
</evidence>
<proteinExistence type="predicted"/>
<evidence type="ECO:0000313" key="2">
    <source>
        <dbReference type="EMBL" id="MCP1727029.1"/>
    </source>
</evidence>
<gene>
    <name evidence="2" type="ORF">J2T60_000994</name>
</gene>
<comment type="caution">
    <text evidence="2">The sequence shown here is derived from an EMBL/GenBank/DDBJ whole genome shotgun (WGS) entry which is preliminary data.</text>
</comment>
<evidence type="ECO:0000256" key="1">
    <source>
        <dbReference type="SAM" id="MobiDB-lite"/>
    </source>
</evidence>
<dbReference type="Gene3D" id="3.30.160.100">
    <property type="entry name" value="Ribosome hibernation promotion factor-like"/>
    <property type="match status" value="1"/>
</dbReference>
<name>A0ABT1G6V8_9GAMM</name>
<keyword evidence="3" id="KW-1185">Reference proteome</keyword>
<dbReference type="Pfam" id="PF02482">
    <property type="entry name" value="Ribosomal_S30AE"/>
    <property type="match status" value="1"/>
</dbReference>
<protein>
    <submittedName>
        <fullName evidence="2">Ribosome-associated translation inhibitor RaiA</fullName>
    </submittedName>
</protein>
<organism evidence="2 3">
    <name type="scientific">Natronospira proteinivora</name>
    <dbReference type="NCBI Taxonomy" id="1807133"/>
    <lineage>
        <taxon>Bacteria</taxon>
        <taxon>Pseudomonadati</taxon>
        <taxon>Pseudomonadota</taxon>
        <taxon>Gammaproteobacteria</taxon>
        <taxon>Natronospirales</taxon>
        <taxon>Natronospiraceae</taxon>
        <taxon>Natronospira</taxon>
    </lineage>
</organism>
<dbReference type="InterPro" id="IPR003489">
    <property type="entry name" value="RHF/RaiA"/>
</dbReference>
<dbReference type="InterPro" id="IPR036567">
    <property type="entry name" value="RHF-like"/>
</dbReference>
<dbReference type="EMBL" id="JALJYF010000001">
    <property type="protein sequence ID" value="MCP1727029.1"/>
    <property type="molecule type" value="Genomic_DNA"/>
</dbReference>
<dbReference type="SUPFAM" id="SSF69754">
    <property type="entry name" value="Ribosome binding protein Y (YfiA homologue)"/>
    <property type="match status" value="1"/>
</dbReference>
<reference evidence="2 3" key="1">
    <citation type="submission" date="2022-03" db="EMBL/GenBank/DDBJ databases">
        <title>Genomic Encyclopedia of Type Strains, Phase III (KMG-III): the genomes of soil and plant-associated and newly described type strains.</title>
        <authorList>
            <person name="Whitman W."/>
        </authorList>
    </citation>
    <scope>NUCLEOTIDE SEQUENCE [LARGE SCALE GENOMIC DNA]</scope>
    <source>
        <strain evidence="2 3">BSker1</strain>
    </source>
</reference>